<keyword evidence="2" id="KW-1185">Reference proteome</keyword>
<evidence type="ECO:0000313" key="1">
    <source>
        <dbReference type="EMBL" id="MBT0654127.1"/>
    </source>
</evidence>
<name>A0ABS5SFJ2_9BACT</name>
<evidence type="ECO:0000313" key="2">
    <source>
        <dbReference type="Proteomes" id="UP000756860"/>
    </source>
</evidence>
<dbReference type="InterPro" id="IPR005358">
    <property type="entry name" value="Puta_zinc/iron-chelating_dom"/>
</dbReference>
<sequence length="231" mass="26911">MDNILVRYGLLLREVDEWFGRCHAARPEAVACRRGCAECCRSLFDITLLDACYLKKGFDGLPVNVRETVLIEARKQLQRLRDVWPDLDVPYILNYRPEEAWEELMPDDDETPCLLLGADGRCLVYDHRPMTCRLHGLPLIDTSGEVMHDEWCTLNFVGLDPLAMPELQWEFRRHFEAELSLFRAFTDELLGKRVSELDTFIPLALLQDFTGFDWRGWWGKGFVKLPDFPGW</sequence>
<protein>
    <submittedName>
        <fullName evidence="1">YkgJ family cysteine cluster protein</fullName>
    </submittedName>
</protein>
<organism evidence="1 2">
    <name type="scientific">Geomobilimonas luticola</name>
    <dbReference type="NCBI Taxonomy" id="1114878"/>
    <lineage>
        <taxon>Bacteria</taxon>
        <taxon>Pseudomonadati</taxon>
        <taxon>Thermodesulfobacteriota</taxon>
        <taxon>Desulfuromonadia</taxon>
        <taxon>Geobacterales</taxon>
        <taxon>Geobacteraceae</taxon>
        <taxon>Geomobilimonas</taxon>
    </lineage>
</organism>
<reference evidence="1 2" key="1">
    <citation type="submission" date="2021-05" db="EMBL/GenBank/DDBJ databases">
        <title>The draft genome of Geobacter luticola JCM 17780.</title>
        <authorList>
            <person name="Xu Z."/>
            <person name="Masuda Y."/>
            <person name="Itoh H."/>
            <person name="Senoo K."/>
        </authorList>
    </citation>
    <scope>NUCLEOTIDE SEQUENCE [LARGE SCALE GENOMIC DNA]</scope>
    <source>
        <strain evidence="1 2">JCM 17780</strain>
    </source>
</reference>
<accession>A0ABS5SFJ2</accession>
<proteinExistence type="predicted"/>
<dbReference type="Pfam" id="PF03692">
    <property type="entry name" value="CxxCxxCC"/>
    <property type="match status" value="1"/>
</dbReference>
<dbReference type="EMBL" id="JAHCVK010000007">
    <property type="protein sequence ID" value="MBT0654127.1"/>
    <property type="molecule type" value="Genomic_DNA"/>
</dbReference>
<comment type="caution">
    <text evidence="1">The sequence shown here is derived from an EMBL/GenBank/DDBJ whole genome shotgun (WGS) entry which is preliminary data.</text>
</comment>
<dbReference type="Proteomes" id="UP000756860">
    <property type="component" value="Unassembled WGS sequence"/>
</dbReference>
<gene>
    <name evidence="1" type="ORF">KI810_13770</name>
</gene>